<protein>
    <recommendedName>
        <fullName evidence="1">Integrase catalytic domain-containing protein</fullName>
    </recommendedName>
</protein>
<keyword evidence="3" id="KW-1185">Reference proteome</keyword>
<comment type="caution">
    <text evidence="2">The sequence shown here is derived from an EMBL/GenBank/DDBJ whole genome shotgun (WGS) entry which is preliminary data.</text>
</comment>
<dbReference type="GO" id="GO:0015074">
    <property type="term" value="P:DNA integration"/>
    <property type="evidence" value="ECO:0007669"/>
    <property type="project" value="InterPro"/>
</dbReference>
<evidence type="ECO:0000259" key="1">
    <source>
        <dbReference type="Pfam" id="PF13683"/>
    </source>
</evidence>
<dbReference type="SUPFAM" id="SSF53098">
    <property type="entry name" value="Ribonuclease H-like"/>
    <property type="match status" value="1"/>
</dbReference>
<accession>A0AAE3VIY0</accession>
<name>A0AAE3VIY0_9BACT</name>
<dbReference type="GO" id="GO:0003676">
    <property type="term" value="F:nucleic acid binding"/>
    <property type="evidence" value="ECO:0007669"/>
    <property type="project" value="InterPro"/>
</dbReference>
<sequence length="99" mass="11450">MDSRGRAFDIIFIERFWRSLKYEWMYLHSFDNVFSMKASLAEYIDAYNKRRPHEALGYRTPDECYTSAPCGADFNLGLLSRSPAEMRPAASQPNACVNL</sequence>
<dbReference type="Proteomes" id="UP001238163">
    <property type="component" value="Unassembled WGS sequence"/>
</dbReference>
<evidence type="ECO:0000313" key="3">
    <source>
        <dbReference type="Proteomes" id="UP001238163"/>
    </source>
</evidence>
<dbReference type="Gene3D" id="3.30.420.10">
    <property type="entry name" value="Ribonuclease H-like superfamily/Ribonuclease H"/>
    <property type="match status" value="1"/>
</dbReference>
<organism evidence="2 3">
    <name type="scientific">Oligosphaera ethanolica</name>
    <dbReference type="NCBI Taxonomy" id="760260"/>
    <lineage>
        <taxon>Bacteria</taxon>
        <taxon>Pseudomonadati</taxon>
        <taxon>Lentisphaerota</taxon>
        <taxon>Oligosphaeria</taxon>
        <taxon>Oligosphaerales</taxon>
        <taxon>Oligosphaeraceae</taxon>
        <taxon>Oligosphaera</taxon>
    </lineage>
</organism>
<reference evidence="2" key="1">
    <citation type="submission" date="2023-07" db="EMBL/GenBank/DDBJ databases">
        <title>Genomic Encyclopedia of Type Strains, Phase IV (KMG-IV): sequencing the most valuable type-strain genomes for metagenomic binning, comparative biology and taxonomic classification.</title>
        <authorList>
            <person name="Goeker M."/>
        </authorList>
    </citation>
    <scope>NUCLEOTIDE SEQUENCE</scope>
    <source>
        <strain evidence="2">DSM 24202</strain>
    </source>
</reference>
<dbReference type="EMBL" id="JAUSVL010000001">
    <property type="protein sequence ID" value="MDQ0291577.1"/>
    <property type="molecule type" value="Genomic_DNA"/>
</dbReference>
<dbReference type="InterPro" id="IPR001584">
    <property type="entry name" value="Integrase_cat-core"/>
</dbReference>
<dbReference type="InterPro" id="IPR012337">
    <property type="entry name" value="RNaseH-like_sf"/>
</dbReference>
<dbReference type="Pfam" id="PF13683">
    <property type="entry name" value="rve_3"/>
    <property type="match status" value="1"/>
</dbReference>
<evidence type="ECO:0000313" key="2">
    <source>
        <dbReference type="EMBL" id="MDQ0291577.1"/>
    </source>
</evidence>
<gene>
    <name evidence="2" type="ORF">J3R75_003684</name>
</gene>
<proteinExistence type="predicted"/>
<feature type="domain" description="Integrase catalytic" evidence="1">
    <location>
        <begin position="11"/>
        <end position="61"/>
    </location>
</feature>
<dbReference type="InterPro" id="IPR036397">
    <property type="entry name" value="RNaseH_sf"/>
</dbReference>
<dbReference type="AlphaFoldDB" id="A0AAE3VIY0"/>